<dbReference type="RefSeq" id="WP_126611853.1">
    <property type="nucleotide sequence ID" value="NZ_JBHUCY010000010.1"/>
</dbReference>
<keyword evidence="3" id="KW-1185">Reference proteome</keyword>
<proteinExistence type="predicted"/>
<comment type="caution">
    <text evidence="2">The sequence shown here is derived from an EMBL/GenBank/DDBJ whole genome shotgun (WGS) entry which is preliminary data.</text>
</comment>
<reference evidence="2 3" key="1">
    <citation type="submission" date="2018-12" db="EMBL/GenBank/DDBJ databases">
        <authorList>
            <person name="Yang Y."/>
        </authorList>
    </citation>
    <scope>NUCLEOTIDE SEQUENCE [LARGE SCALE GENOMIC DNA]</scope>
    <source>
        <strain evidence="2 3">L-25-5w-1</strain>
    </source>
</reference>
<evidence type="ECO:0000313" key="3">
    <source>
        <dbReference type="Proteomes" id="UP000277007"/>
    </source>
</evidence>
<accession>A0A3S0HZT1</accession>
<name>A0A3S0HZT1_9PROT</name>
<dbReference type="Proteomes" id="UP000277007">
    <property type="component" value="Unassembled WGS sequence"/>
</dbReference>
<gene>
    <name evidence="2" type="ORF">EJ903_02575</name>
</gene>
<evidence type="ECO:0000256" key="1">
    <source>
        <dbReference type="SAM" id="MobiDB-lite"/>
    </source>
</evidence>
<dbReference type="EMBL" id="RXMA01000002">
    <property type="protein sequence ID" value="RTR23441.1"/>
    <property type="molecule type" value="Genomic_DNA"/>
</dbReference>
<dbReference type="OrthoDB" id="7295565at2"/>
<protein>
    <submittedName>
        <fullName evidence="2">Uncharacterized protein</fullName>
    </submittedName>
</protein>
<evidence type="ECO:0000313" key="2">
    <source>
        <dbReference type="EMBL" id="RTR23441.1"/>
    </source>
</evidence>
<dbReference type="AlphaFoldDB" id="A0A3S0HZT1"/>
<organism evidence="2 3">
    <name type="scientific">Azospirillum griseum</name>
    <dbReference type="NCBI Taxonomy" id="2496639"/>
    <lineage>
        <taxon>Bacteria</taxon>
        <taxon>Pseudomonadati</taxon>
        <taxon>Pseudomonadota</taxon>
        <taxon>Alphaproteobacteria</taxon>
        <taxon>Rhodospirillales</taxon>
        <taxon>Azospirillaceae</taxon>
        <taxon>Azospirillum</taxon>
    </lineage>
</organism>
<feature type="region of interest" description="Disordered" evidence="1">
    <location>
        <begin position="59"/>
        <end position="93"/>
    </location>
</feature>
<sequence length="365" mass="39430">MSQTPPARSNDFAQTFNAAHGEVGLSRVSVAHILQRIQADPAYLFGAELRRGAGQCPFHAPAPAPAEATVPAGAAPEEEPHPAEGEAAPGLPQDDADKIVVNSLLSLLFNRLRDHIAAKMPLDESGRLMLPLPPLSQHRLDPADRGAMAAAVPDAMCSVLRDATCHLLDALITGWVKELLLEEEHYRALGSGEISMDAAATFVLRTTLDNSALYQRAGYDMLSITKTGSHTAIHICWALVEAAPLLVSGKGAAFYDDLVRRSLKQIIPLSMASLGMLVHYMEQSGIEPHDGLAVHRLPKDQTAFVLDESGLIRLNADPIARFAKPGERYYTGCPAFYTTGLIKLYMDMVAALAIDYSVYDRVQEG</sequence>
<feature type="compositionally biased region" description="Low complexity" evidence="1">
    <location>
        <begin position="65"/>
        <end position="75"/>
    </location>
</feature>